<dbReference type="RefSeq" id="WP_345579052.1">
    <property type="nucleotide sequence ID" value="NZ_BAABDQ010000063.1"/>
</dbReference>
<dbReference type="Pfam" id="PF01614">
    <property type="entry name" value="IclR_C"/>
    <property type="match status" value="1"/>
</dbReference>
<dbReference type="Proteomes" id="UP001500630">
    <property type="component" value="Unassembled WGS sequence"/>
</dbReference>
<name>A0ABP6ZZC2_9ACTN</name>
<evidence type="ECO:0000259" key="5">
    <source>
        <dbReference type="PROSITE" id="PS51077"/>
    </source>
</evidence>
<dbReference type="InterPro" id="IPR014757">
    <property type="entry name" value="Tscrpt_reg_IclR_C"/>
</dbReference>
<keyword evidence="8" id="KW-1185">Reference proteome</keyword>
<evidence type="ECO:0000256" key="1">
    <source>
        <dbReference type="ARBA" id="ARBA00023015"/>
    </source>
</evidence>
<dbReference type="InterPro" id="IPR050707">
    <property type="entry name" value="HTH_MetabolicPath_Reg"/>
</dbReference>
<evidence type="ECO:0000313" key="7">
    <source>
        <dbReference type="EMBL" id="GAA3620769.1"/>
    </source>
</evidence>
<dbReference type="InterPro" id="IPR036390">
    <property type="entry name" value="WH_DNA-bd_sf"/>
</dbReference>
<evidence type="ECO:0000259" key="6">
    <source>
        <dbReference type="PROSITE" id="PS51078"/>
    </source>
</evidence>
<dbReference type="EMBL" id="BAABDQ010000063">
    <property type="protein sequence ID" value="GAA3620769.1"/>
    <property type="molecule type" value="Genomic_DNA"/>
</dbReference>
<dbReference type="PANTHER" id="PTHR30136:SF24">
    <property type="entry name" value="HTH-TYPE TRANSCRIPTIONAL REPRESSOR ALLR"/>
    <property type="match status" value="1"/>
</dbReference>
<dbReference type="SMART" id="SM00346">
    <property type="entry name" value="HTH_ICLR"/>
    <property type="match status" value="1"/>
</dbReference>
<keyword evidence="3" id="KW-0804">Transcription</keyword>
<feature type="region of interest" description="Disordered" evidence="4">
    <location>
        <begin position="1"/>
        <end position="24"/>
    </location>
</feature>
<evidence type="ECO:0000256" key="4">
    <source>
        <dbReference type="SAM" id="MobiDB-lite"/>
    </source>
</evidence>
<dbReference type="InterPro" id="IPR029016">
    <property type="entry name" value="GAF-like_dom_sf"/>
</dbReference>
<dbReference type="PANTHER" id="PTHR30136">
    <property type="entry name" value="HELIX-TURN-HELIX TRANSCRIPTIONAL REGULATOR, ICLR FAMILY"/>
    <property type="match status" value="1"/>
</dbReference>
<reference evidence="8" key="1">
    <citation type="journal article" date="2019" name="Int. J. Syst. Evol. Microbiol.">
        <title>The Global Catalogue of Microorganisms (GCM) 10K type strain sequencing project: providing services to taxonomists for standard genome sequencing and annotation.</title>
        <authorList>
            <consortium name="The Broad Institute Genomics Platform"/>
            <consortium name="The Broad Institute Genome Sequencing Center for Infectious Disease"/>
            <person name="Wu L."/>
            <person name="Ma J."/>
        </authorList>
    </citation>
    <scope>NUCLEOTIDE SEQUENCE [LARGE SCALE GENOMIC DNA]</scope>
    <source>
        <strain evidence="8">JCM 17326</strain>
    </source>
</reference>
<dbReference type="SUPFAM" id="SSF46785">
    <property type="entry name" value="Winged helix' DNA-binding domain"/>
    <property type="match status" value="1"/>
</dbReference>
<accession>A0ABP6ZZC2</accession>
<evidence type="ECO:0000256" key="2">
    <source>
        <dbReference type="ARBA" id="ARBA00023125"/>
    </source>
</evidence>
<dbReference type="InterPro" id="IPR036388">
    <property type="entry name" value="WH-like_DNA-bd_sf"/>
</dbReference>
<organism evidence="7 8">
    <name type="scientific">Nonomuraea rosea</name>
    <dbReference type="NCBI Taxonomy" id="638574"/>
    <lineage>
        <taxon>Bacteria</taxon>
        <taxon>Bacillati</taxon>
        <taxon>Actinomycetota</taxon>
        <taxon>Actinomycetes</taxon>
        <taxon>Streptosporangiales</taxon>
        <taxon>Streptosporangiaceae</taxon>
        <taxon>Nonomuraea</taxon>
    </lineage>
</organism>
<comment type="caution">
    <text evidence="7">The sequence shown here is derived from an EMBL/GenBank/DDBJ whole genome shotgun (WGS) entry which is preliminary data.</text>
</comment>
<protein>
    <submittedName>
        <fullName evidence="7">IclR family transcriptional regulator</fullName>
    </submittedName>
</protein>
<proteinExistence type="predicted"/>
<sequence>MTTTGDGAAIHRGVRTRDTAKEPAGRTVTSRVLSVLSAFSGERRRLSLSEISRRAGMPLTTAHRLVSELMAWGALERDRDGRYQIGLRLWEVAALAPRGLGLREAAMPFLEDLYEATRQHVQLAVLDGPDVLYLERISSRDAVGVHSRVGGRFPAHATGVGLVLLAHAPPDAQERYLAGPLATFTDRTIADPGRLRWALADVRRNGYVISDRQVTLDAVSVAAPVRDAADEVVAALSVVVRLGDPRPVALVPPVVAAARGLSRWLLSHPDHP</sequence>
<dbReference type="InterPro" id="IPR005471">
    <property type="entry name" value="Tscrpt_reg_IclR_N"/>
</dbReference>
<dbReference type="SUPFAM" id="SSF55781">
    <property type="entry name" value="GAF domain-like"/>
    <property type="match status" value="1"/>
</dbReference>
<dbReference type="PROSITE" id="PS51077">
    <property type="entry name" value="HTH_ICLR"/>
    <property type="match status" value="1"/>
</dbReference>
<feature type="domain" description="HTH iclR-type" evidence="5">
    <location>
        <begin position="26"/>
        <end position="87"/>
    </location>
</feature>
<dbReference type="Pfam" id="PF09339">
    <property type="entry name" value="HTH_IclR"/>
    <property type="match status" value="1"/>
</dbReference>
<dbReference type="Gene3D" id="1.10.10.10">
    <property type="entry name" value="Winged helix-like DNA-binding domain superfamily/Winged helix DNA-binding domain"/>
    <property type="match status" value="1"/>
</dbReference>
<gene>
    <name evidence="7" type="ORF">GCM10022419_128020</name>
</gene>
<evidence type="ECO:0000313" key="8">
    <source>
        <dbReference type="Proteomes" id="UP001500630"/>
    </source>
</evidence>
<feature type="domain" description="IclR-ED" evidence="6">
    <location>
        <begin position="88"/>
        <end position="267"/>
    </location>
</feature>
<dbReference type="PROSITE" id="PS51078">
    <property type="entry name" value="ICLR_ED"/>
    <property type="match status" value="1"/>
</dbReference>
<feature type="compositionally biased region" description="Basic and acidic residues" evidence="4">
    <location>
        <begin position="15"/>
        <end position="24"/>
    </location>
</feature>
<keyword evidence="2" id="KW-0238">DNA-binding</keyword>
<keyword evidence="1" id="KW-0805">Transcription regulation</keyword>
<evidence type="ECO:0000256" key="3">
    <source>
        <dbReference type="ARBA" id="ARBA00023163"/>
    </source>
</evidence>
<dbReference type="Gene3D" id="3.30.450.40">
    <property type="match status" value="1"/>
</dbReference>